<feature type="transmembrane region" description="Helical" evidence="2">
    <location>
        <begin position="29"/>
        <end position="47"/>
    </location>
</feature>
<dbReference type="Proteomes" id="UP000747542">
    <property type="component" value="Unassembled WGS sequence"/>
</dbReference>
<proteinExistence type="predicted"/>
<sequence>CDEGRLGARCEVGDVAKAGQTSSSATTTAVVLIVLLVLAAVALGLYWHRKHPFIICKSKRGSSSRVFKFVNPAFGVMSDETILNSSPVPSSCPSSDNPPPYAFTNPHPGHNFENPFFKADDSQANTSLDSAVASATDSTSVNIITSQVDLSSPLPPEMKFATPAEKKFKWPLSDPYNPSQV</sequence>
<dbReference type="AlphaFoldDB" id="A0A8J5TK49"/>
<gene>
    <name evidence="3" type="primary">yl-L2</name>
    <name evidence="3" type="ORF">Hamer_G000316</name>
</gene>
<reference evidence="3" key="1">
    <citation type="journal article" date="2021" name="Sci. Adv.">
        <title>The American lobster genome reveals insights on longevity, neural, and immune adaptations.</title>
        <authorList>
            <person name="Polinski J.M."/>
            <person name="Zimin A.V."/>
            <person name="Clark K.F."/>
            <person name="Kohn A.B."/>
            <person name="Sadowski N."/>
            <person name="Timp W."/>
            <person name="Ptitsyn A."/>
            <person name="Khanna P."/>
            <person name="Romanova D.Y."/>
            <person name="Williams P."/>
            <person name="Greenwood S.J."/>
            <person name="Moroz L.L."/>
            <person name="Walt D.R."/>
            <person name="Bodnar A.G."/>
        </authorList>
    </citation>
    <scope>NUCLEOTIDE SEQUENCE</scope>
    <source>
        <strain evidence="3">GMGI-L3</strain>
    </source>
</reference>
<keyword evidence="3" id="KW-0675">Receptor</keyword>
<evidence type="ECO:0000256" key="2">
    <source>
        <dbReference type="SAM" id="Phobius"/>
    </source>
</evidence>
<dbReference type="EMBL" id="JAHLQT010002534">
    <property type="protein sequence ID" value="KAG7177089.1"/>
    <property type="molecule type" value="Genomic_DNA"/>
</dbReference>
<name>A0A8J5TK49_HOMAM</name>
<evidence type="ECO:0000313" key="4">
    <source>
        <dbReference type="Proteomes" id="UP000747542"/>
    </source>
</evidence>
<organism evidence="3 4">
    <name type="scientific">Homarus americanus</name>
    <name type="common">American lobster</name>
    <dbReference type="NCBI Taxonomy" id="6706"/>
    <lineage>
        <taxon>Eukaryota</taxon>
        <taxon>Metazoa</taxon>
        <taxon>Ecdysozoa</taxon>
        <taxon>Arthropoda</taxon>
        <taxon>Crustacea</taxon>
        <taxon>Multicrustacea</taxon>
        <taxon>Malacostraca</taxon>
        <taxon>Eumalacostraca</taxon>
        <taxon>Eucarida</taxon>
        <taxon>Decapoda</taxon>
        <taxon>Pleocyemata</taxon>
        <taxon>Astacidea</taxon>
        <taxon>Nephropoidea</taxon>
        <taxon>Nephropidae</taxon>
        <taxon>Homarus</taxon>
    </lineage>
</organism>
<feature type="compositionally biased region" description="Low complexity" evidence="1">
    <location>
        <begin position="85"/>
        <end position="95"/>
    </location>
</feature>
<keyword evidence="4" id="KW-1185">Reference proteome</keyword>
<feature type="non-terminal residue" evidence="3">
    <location>
        <position position="181"/>
    </location>
</feature>
<protein>
    <submittedName>
        <fullName evidence="3">Putative vitellogenin receptor-like 2</fullName>
    </submittedName>
</protein>
<evidence type="ECO:0000313" key="3">
    <source>
        <dbReference type="EMBL" id="KAG7177089.1"/>
    </source>
</evidence>
<keyword evidence="2" id="KW-0472">Membrane</keyword>
<comment type="caution">
    <text evidence="3">The sequence shown here is derived from an EMBL/GenBank/DDBJ whole genome shotgun (WGS) entry which is preliminary data.</text>
</comment>
<keyword evidence="2" id="KW-0812">Transmembrane</keyword>
<accession>A0A8J5TK49</accession>
<evidence type="ECO:0000256" key="1">
    <source>
        <dbReference type="SAM" id="MobiDB-lite"/>
    </source>
</evidence>
<feature type="region of interest" description="Disordered" evidence="1">
    <location>
        <begin position="85"/>
        <end position="105"/>
    </location>
</feature>
<keyword evidence="2" id="KW-1133">Transmembrane helix</keyword>